<organism evidence="2 3">
    <name type="scientific">Pelatocladus maniniholoensis HA4357-MV3</name>
    <dbReference type="NCBI Taxonomy" id="1117104"/>
    <lineage>
        <taxon>Bacteria</taxon>
        <taxon>Bacillati</taxon>
        <taxon>Cyanobacteriota</taxon>
        <taxon>Cyanophyceae</taxon>
        <taxon>Nostocales</taxon>
        <taxon>Nostocaceae</taxon>
        <taxon>Pelatocladus</taxon>
    </lineage>
</organism>
<feature type="transmembrane region" description="Helical" evidence="1">
    <location>
        <begin position="12"/>
        <end position="34"/>
    </location>
</feature>
<dbReference type="AlphaFoldDB" id="A0A9E3LUX4"/>
<keyword evidence="1" id="KW-0812">Transmembrane</keyword>
<gene>
    <name evidence="2" type="ORF">KME28_20650</name>
</gene>
<comment type="caution">
    <text evidence="2">The sequence shown here is derived from an EMBL/GenBank/DDBJ whole genome shotgun (WGS) entry which is preliminary data.</text>
</comment>
<evidence type="ECO:0000256" key="1">
    <source>
        <dbReference type="SAM" id="Phobius"/>
    </source>
</evidence>
<keyword evidence="1" id="KW-0472">Membrane</keyword>
<sequence>MSSDLVQPQGLLWLYSSILAVLPRLLPEIVLIWIKNRGRKQYWPYFDYEALFERSLLEIRQEFDLFQD</sequence>
<proteinExistence type="predicted"/>
<dbReference type="EMBL" id="JAHHHW010000119">
    <property type="protein sequence ID" value="MBW4434053.1"/>
    <property type="molecule type" value="Genomic_DNA"/>
</dbReference>
<dbReference type="Proteomes" id="UP000813215">
    <property type="component" value="Unassembled WGS sequence"/>
</dbReference>
<reference evidence="2" key="2">
    <citation type="journal article" date="2022" name="Microbiol. Resour. Announc.">
        <title>Metagenome Sequencing to Explore Phylogenomics of Terrestrial Cyanobacteria.</title>
        <authorList>
            <person name="Ward R.D."/>
            <person name="Stajich J.E."/>
            <person name="Johansen J.R."/>
            <person name="Huntemann M."/>
            <person name="Clum A."/>
            <person name="Foster B."/>
            <person name="Foster B."/>
            <person name="Roux S."/>
            <person name="Palaniappan K."/>
            <person name="Varghese N."/>
            <person name="Mukherjee S."/>
            <person name="Reddy T.B.K."/>
            <person name="Daum C."/>
            <person name="Copeland A."/>
            <person name="Chen I.A."/>
            <person name="Ivanova N.N."/>
            <person name="Kyrpides N.C."/>
            <person name="Shapiro N."/>
            <person name="Eloe-Fadrosh E.A."/>
            <person name="Pietrasiak N."/>
        </authorList>
    </citation>
    <scope>NUCLEOTIDE SEQUENCE</scope>
    <source>
        <strain evidence="2">HA4357-MV3</strain>
    </source>
</reference>
<evidence type="ECO:0000313" key="2">
    <source>
        <dbReference type="EMBL" id="MBW4434053.1"/>
    </source>
</evidence>
<keyword evidence="1" id="KW-1133">Transmembrane helix</keyword>
<reference evidence="2" key="1">
    <citation type="submission" date="2021-05" db="EMBL/GenBank/DDBJ databases">
        <authorList>
            <person name="Pietrasiak N."/>
            <person name="Ward R."/>
            <person name="Stajich J.E."/>
            <person name="Kurbessoian T."/>
        </authorList>
    </citation>
    <scope>NUCLEOTIDE SEQUENCE</scope>
    <source>
        <strain evidence="2">HA4357-MV3</strain>
    </source>
</reference>
<evidence type="ECO:0000313" key="3">
    <source>
        <dbReference type="Proteomes" id="UP000813215"/>
    </source>
</evidence>
<name>A0A9E3LUX4_9NOST</name>
<protein>
    <submittedName>
        <fullName evidence="2">Uncharacterized protein</fullName>
    </submittedName>
</protein>
<accession>A0A9E3LUX4</accession>